<keyword evidence="4 9" id="KW-0812">Transmembrane</keyword>
<dbReference type="AlphaFoldDB" id="A0A955IB01"/>
<keyword evidence="9" id="KW-1003">Cell membrane</keyword>
<reference evidence="10" key="2">
    <citation type="journal article" date="2021" name="Microbiome">
        <title>Successional dynamics and alternative stable states in a saline activated sludge microbial community over 9 years.</title>
        <authorList>
            <person name="Wang Y."/>
            <person name="Ye J."/>
            <person name="Ju F."/>
            <person name="Liu L."/>
            <person name="Boyd J.A."/>
            <person name="Deng Y."/>
            <person name="Parks D.H."/>
            <person name="Jiang X."/>
            <person name="Yin X."/>
            <person name="Woodcroft B.J."/>
            <person name="Tyson G.W."/>
            <person name="Hugenholtz P."/>
            <person name="Polz M.F."/>
            <person name="Zhang T."/>
        </authorList>
    </citation>
    <scope>NUCLEOTIDE SEQUENCE</scope>
    <source>
        <strain evidence="10">HKST-UBA13</strain>
    </source>
</reference>
<evidence type="ECO:0000256" key="9">
    <source>
        <dbReference type="RuleBase" id="RU365087"/>
    </source>
</evidence>
<feature type="transmembrane region" description="Helical" evidence="9">
    <location>
        <begin position="6"/>
        <end position="24"/>
    </location>
</feature>
<keyword evidence="8 9" id="KW-0472">Membrane</keyword>
<comment type="similarity">
    <text evidence="2 9">Belongs to the SecG family.</text>
</comment>
<evidence type="ECO:0000256" key="4">
    <source>
        <dbReference type="ARBA" id="ARBA00022692"/>
    </source>
</evidence>
<dbReference type="GO" id="GO:0015450">
    <property type="term" value="F:protein-transporting ATPase activity"/>
    <property type="evidence" value="ECO:0007669"/>
    <property type="project" value="UniProtKB-UniRule"/>
</dbReference>
<sequence>MNVDAIIKYLLAVDAFLIIIFVLLQTRSGGLGAVFGGSSGGDLYKSRRGFEAFLYNGTIFLGIIFAILSLGIAVISA</sequence>
<dbReference type="InterPro" id="IPR004692">
    <property type="entry name" value="SecG"/>
</dbReference>
<evidence type="ECO:0000256" key="7">
    <source>
        <dbReference type="ARBA" id="ARBA00023010"/>
    </source>
</evidence>
<evidence type="ECO:0000256" key="2">
    <source>
        <dbReference type="ARBA" id="ARBA00008445"/>
    </source>
</evidence>
<comment type="subcellular location">
    <subcellularLocation>
        <location evidence="9">Cell membrane</location>
        <topology evidence="9">Multi-pass membrane protein</topology>
    </subcellularLocation>
    <subcellularLocation>
        <location evidence="1">Membrane</location>
        <topology evidence="1">Multi-pass membrane protein</topology>
    </subcellularLocation>
</comment>
<proteinExistence type="inferred from homology"/>
<dbReference type="Pfam" id="PF03840">
    <property type="entry name" value="SecG"/>
    <property type="match status" value="1"/>
</dbReference>
<protein>
    <recommendedName>
        <fullName evidence="9">Protein-export membrane protein SecG</fullName>
    </recommendedName>
</protein>
<dbReference type="GO" id="GO:0005886">
    <property type="term" value="C:plasma membrane"/>
    <property type="evidence" value="ECO:0007669"/>
    <property type="project" value="UniProtKB-SubCell"/>
</dbReference>
<gene>
    <name evidence="10" type="primary">secG</name>
    <name evidence="10" type="ORF">KC678_02125</name>
</gene>
<comment type="caution">
    <text evidence="10">The sequence shown here is derived from an EMBL/GenBank/DDBJ whole genome shotgun (WGS) entry which is preliminary data.</text>
</comment>
<evidence type="ECO:0000256" key="8">
    <source>
        <dbReference type="ARBA" id="ARBA00023136"/>
    </source>
</evidence>
<keyword evidence="7 9" id="KW-0811">Translocation</keyword>
<organism evidence="10 11">
    <name type="scientific">Candidatus Dojkabacteria bacterium</name>
    <dbReference type="NCBI Taxonomy" id="2099670"/>
    <lineage>
        <taxon>Bacteria</taxon>
        <taxon>Candidatus Dojkabacteria</taxon>
    </lineage>
</organism>
<feature type="transmembrane region" description="Helical" evidence="9">
    <location>
        <begin position="53"/>
        <end position="75"/>
    </location>
</feature>
<evidence type="ECO:0000256" key="1">
    <source>
        <dbReference type="ARBA" id="ARBA00004141"/>
    </source>
</evidence>
<dbReference type="NCBIfam" id="TIGR00810">
    <property type="entry name" value="secG"/>
    <property type="match status" value="1"/>
</dbReference>
<evidence type="ECO:0000256" key="6">
    <source>
        <dbReference type="ARBA" id="ARBA00022989"/>
    </source>
</evidence>
<evidence type="ECO:0000256" key="5">
    <source>
        <dbReference type="ARBA" id="ARBA00022927"/>
    </source>
</evidence>
<evidence type="ECO:0000313" key="11">
    <source>
        <dbReference type="Proteomes" id="UP000775877"/>
    </source>
</evidence>
<reference evidence="10" key="1">
    <citation type="submission" date="2020-04" db="EMBL/GenBank/DDBJ databases">
        <authorList>
            <person name="Zhang T."/>
        </authorList>
    </citation>
    <scope>NUCLEOTIDE SEQUENCE</scope>
    <source>
        <strain evidence="10">HKST-UBA13</strain>
    </source>
</reference>
<name>A0A955IB01_9BACT</name>
<dbReference type="EMBL" id="JAGQLJ010000044">
    <property type="protein sequence ID" value="MCA9381036.1"/>
    <property type="molecule type" value="Genomic_DNA"/>
</dbReference>
<dbReference type="GO" id="GO:0009306">
    <property type="term" value="P:protein secretion"/>
    <property type="evidence" value="ECO:0007669"/>
    <property type="project" value="UniProtKB-UniRule"/>
</dbReference>
<accession>A0A955IB01</accession>
<evidence type="ECO:0000256" key="3">
    <source>
        <dbReference type="ARBA" id="ARBA00022448"/>
    </source>
</evidence>
<keyword evidence="6 9" id="KW-1133">Transmembrane helix</keyword>
<evidence type="ECO:0000313" key="10">
    <source>
        <dbReference type="EMBL" id="MCA9381036.1"/>
    </source>
</evidence>
<dbReference type="Proteomes" id="UP000775877">
    <property type="component" value="Unassembled WGS sequence"/>
</dbReference>
<keyword evidence="5 9" id="KW-0653">Protein transport</keyword>
<comment type="function">
    <text evidence="9">Involved in protein export. Participates in an early event of protein translocation.</text>
</comment>
<keyword evidence="3 9" id="KW-0813">Transport</keyword>